<feature type="signal peptide" evidence="1">
    <location>
        <begin position="1"/>
        <end position="21"/>
    </location>
</feature>
<evidence type="ECO:0008006" key="4">
    <source>
        <dbReference type="Google" id="ProtNLM"/>
    </source>
</evidence>
<name>A0A4R6WU59_9PROT</name>
<feature type="chain" id="PRO_5020641173" description="Secreted protein" evidence="1">
    <location>
        <begin position="22"/>
        <end position="96"/>
    </location>
</feature>
<organism evidence="2 3">
    <name type="scientific">Dongia mobilis</name>
    <dbReference type="NCBI Taxonomy" id="578943"/>
    <lineage>
        <taxon>Bacteria</taxon>
        <taxon>Pseudomonadati</taxon>
        <taxon>Pseudomonadota</taxon>
        <taxon>Alphaproteobacteria</taxon>
        <taxon>Rhodospirillales</taxon>
        <taxon>Dongiaceae</taxon>
        <taxon>Dongia</taxon>
    </lineage>
</organism>
<dbReference type="AlphaFoldDB" id="A0A4R6WU59"/>
<dbReference type="EMBL" id="SNYW01000011">
    <property type="protein sequence ID" value="TDQ80448.1"/>
    <property type="molecule type" value="Genomic_DNA"/>
</dbReference>
<reference evidence="2 3" key="1">
    <citation type="submission" date="2019-03" db="EMBL/GenBank/DDBJ databases">
        <title>Genomic Encyclopedia of Type Strains, Phase III (KMG-III): the genomes of soil and plant-associated and newly described type strains.</title>
        <authorList>
            <person name="Whitman W."/>
        </authorList>
    </citation>
    <scope>NUCLEOTIDE SEQUENCE [LARGE SCALE GENOMIC DNA]</scope>
    <source>
        <strain evidence="2 3">CGMCC 1.7660</strain>
    </source>
</reference>
<keyword evidence="3" id="KW-1185">Reference proteome</keyword>
<proteinExistence type="predicted"/>
<dbReference type="OrthoDB" id="9855390at2"/>
<evidence type="ECO:0000256" key="1">
    <source>
        <dbReference type="SAM" id="SignalP"/>
    </source>
</evidence>
<evidence type="ECO:0000313" key="2">
    <source>
        <dbReference type="EMBL" id="TDQ80448.1"/>
    </source>
</evidence>
<dbReference type="Proteomes" id="UP000295783">
    <property type="component" value="Unassembled WGS sequence"/>
</dbReference>
<protein>
    <recommendedName>
        <fullName evidence="4">Secreted protein</fullName>
    </recommendedName>
</protein>
<dbReference type="RefSeq" id="WP_133614442.1">
    <property type="nucleotide sequence ID" value="NZ_SNYW01000011.1"/>
</dbReference>
<gene>
    <name evidence="2" type="ORF">A8950_2978</name>
</gene>
<comment type="caution">
    <text evidence="2">The sequence shown here is derived from an EMBL/GenBank/DDBJ whole genome shotgun (WGS) entry which is preliminary data.</text>
</comment>
<keyword evidence="1" id="KW-0732">Signal</keyword>
<accession>A0A4R6WU59</accession>
<evidence type="ECO:0000313" key="3">
    <source>
        <dbReference type="Proteomes" id="UP000295783"/>
    </source>
</evidence>
<sequence>MLTRRLLLKATTMALPFSVLGTGTARALSSEPLSLADREAMALSCRATTSHDELVTAMRSFLNGEVAAGHVPADYRTTVSCPFCSCSLSVAPDKSL</sequence>